<protein>
    <recommendedName>
        <fullName evidence="5">J domain-containing protein</fullName>
    </recommendedName>
</protein>
<reference evidence="3 4" key="1">
    <citation type="submission" date="2019-02" db="EMBL/GenBank/DDBJ databases">
        <title>Deep-cultivation of Planctomycetes and their phenomic and genomic characterization uncovers novel biology.</title>
        <authorList>
            <person name="Wiegand S."/>
            <person name="Jogler M."/>
            <person name="Boedeker C."/>
            <person name="Pinto D."/>
            <person name="Vollmers J."/>
            <person name="Rivas-Marin E."/>
            <person name="Kohn T."/>
            <person name="Peeters S.H."/>
            <person name="Heuer A."/>
            <person name="Rast P."/>
            <person name="Oberbeckmann S."/>
            <person name="Bunk B."/>
            <person name="Jeske O."/>
            <person name="Meyerdierks A."/>
            <person name="Storesund J.E."/>
            <person name="Kallscheuer N."/>
            <person name="Luecker S."/>
            <person name="Lage O.M."/>
            <person name="Pohl T."/>
            <person name="Merkel B.J."/>
            <person name="Hornburger P."/>
            <person name="Mueller R.-W."/>
            <person name="Bruemmer F."/>
            <person name="Labrenz M."/>
            <person name="Spormann A.M."/>
            <person name="Op den Camp H."/>
            <person name="Overmann J."/>
            <person name="Amann R."/>
            <person name="Jetten M.S.M."/>
            <person name="Mascher T."/>
            <person name="Medema M.H."/>
            <person name="Devos D.P."/>
            <person name="Kaster A.-K."/>
            <person name="Ovreas L."/>
            <person name="Rohde M."/>
            <person name="Galperin M.Y."/>
            <person name="Jogler C."/>
        </authorList>
    </citation>
    <scope>NUCLEOTIDE SEQUENCE [LARGE SCALE GENOMIC DNA]</scope>
    <source>
        <strain evidence="3 4">Mal33</strain>
    </source>
</reference>
<feature type="compositionally biased region" description="Basic residues" evidence="1">
    <location>
        <begin position="133"/>
        <end position="144"/>
    </location>
</feature>
<evidence type="ECO:0000313" key="4">
    <source>
        <dbReference type="Proteomes" id="UP000316770"/>
    </source>
</evidence>
<gene>
    <name evidence="3" type="ORF">Mal33_43050</name>
</gene>
<name>A0A518IYY4_9BACT</name>
<feature type="region of interest" description="Disordered" evidence="1">
    <location>
        <begin position="98"/>
        <end position="144"/>
    </location>
</feature>
<keyword evidence="2" id="KW-0472">Membrane</keyword>
<keyword evidence="4" id="KW-1185">Reference proteome</keyword>
<sequence>MNAASEQPQFDPYHQWLGIPPDQQPANLYRLLGLERFESDADVIDVAANRQIAYLRQVGVGAKRDPAKRLVAELADARRVLLNPPLRKAYDHQLIASSAPQTDDLENPSPDRQPAASETIRHGPSLRIPTRPPQKHSRRKRQRKFALGGTAILTVLVVVGGGYLATRGPTTIATPATKTVTAKVDPAAPRRHVVHKPIIAGVPKPPRHVASDPKTRSLTDVFDQKFRSAQQATPAATSSPDKQADSLPILVDFEGDAWLAALAIDDLALFNQHHSVRDGKLFVLQAEDESYIGTPLRLKNVKLKAEQSLAVDARIPKGLKHNSGVALQAADFTLALRVDSRSTLLAGTVRSGVSIELASIPYESDPQGLQQPYRLRITCPPADSTTYSWRIDVPSGEAVEGTFAAEQTMTGGEAIVRAWRYDARNSHFWIDNLASDTLDAP</sequence>
<dbReference type="Proteomes" id="UP000316770">
    <property type="component" value="Chromosome"/>
</dbReference>
<dbReference type="EMBL" id="CP036318">
    <property type="protein sequence ID" value="QDV58287.1"/>
    <property type="molecule type" value="Genomic_DNA"/>
</dbReference>
<evidence type="ECO:0000256" key="2">
    <source>
        <dbReference type="SAM" id="Phobius"/>
    </source>
</evidence>
<evidence type="ECO:0000256" key="1">
    <source>
        <dbReference type="SAM" id="MobiDB-lite"/>
    </source>
</evidence>
<organism evidence="3 4">
    <name type="scientific">Rosistilla oblonga</name>
    <dbReference type="NCBI Taxonomy" id="2527990"/>
    <lineage>
        <taxon>Bacteria</taxon>
        <taxon>Pseudomonadati</taxon>
        <taxon>Planctomycetota</taxon>
        <taxon>Planctomycetia</taxon>
        <taxon>Pirellulales</taxon>
        <taxon>Pirellulaceae</taxon>
        <taxon>Rosistilla</taxon>
    </lineage>
</organism>
<evidence type="ECO:0000313" key="3">
    <source>
        <dbReference type="EMBL" id="QDV58287.1"/>
    </source>
</evidence>
<keyword evidence="2" id="KW-1133">Transmembrane helix</keyword>
<accession>A0A518IYY4</accession>
<dbReference type="AlphaFoldDB" id="A0A518IYY4"/>
<proteinExistence type="predicted"/>
<feature type="transmembrane region" description="Helical" evidence="2">
    <location>
        <begin position="145"/>
        <end position="165"/>
    </location>
</feature>
<evidence type="ECO:0008006" key="5">
    <source>
        <dbReference type="Google" id="ProtNLM"/>
    </source>
</evidence>
<keyword evidence="2" id="KW-0812">Transmembrane</keyword>
<dbReference type="RefSeq" id="WP_197452784.1">
    <property type="nucleotide sequence ID" value="NZ_CP036318.1"/>
</dbReference>